<keyword evidence="5" id="KW-0802">TPR repeat</keyword>
<dbReference type="Gene3D" id="1.25.40.470">
    <property type="match status" value="4"/>
</dbReference>
<dbReference type="SUPFAM" id="SSF82171">
    <property type="entry name" value="DPP6 N-terminal domain-like"/>
    <property type="match status" value="1"/>
</dbReference>
<keyword evidence="3" id="KW-0853">WD repeat</keyword>
<evidence type="ECO:0000256" key="4">
    <source>
        <dbReference type="ARBA" id="ARBA00022737"/>
    </source>
</evidence>
<dbReference type="Gene3D" id="2.130.10.10">
    <property type="entry name" value="YVTN repeat-like/Quinoprotein amine dehydrogenase"/>
    <property type="match status" value="2"/>
</dbReference>
<dbReference type="InterPro" id="IPR056168">
    <property type="entry name" value="TPR_IF140/IFT172/WDR19"/>
</dbReference>
<dbReference type="GO" id="GO:0036064">
    <property type="term" value="C:ciliary basal body"/>
    <property type="evidence" value="ECO:0007669"/>
    <property type="project" value="TreeGrafter"/>
</dbReference>
<accession>A0A7S2W0W8</accession>
<evidence type="ECO:0000259" key="10">
    <source>
        <dbReference type="Pfam" id="PF24762"/>
    </source>
</evidence>
<sequence>MQLTFMQALMGAAGGINKVTAICFSPNDKRLAVCLQDRIVYLYDENGERREKFSTKPADKAQKEYTVRAMAFSPDSTRLAVAQSDNIVFVYKLGLKWGDKKSICNKFIQTSPITDLVWPASRGNEVVYGLAEGKVKVGVIRTNKPATLYSTESFVVAVAANPDGTGVVSAHLDGSIYRFLFVEGGAAAKIAHHPCVPYALGWAAHIVVAGNDSQVIFYDSDGGQERTFDYSNDPKCREFTKAVVNPTGETVMLGNFDSLYVYSLNKSTESWEEVGVKQVPNLYSVTALGWKGDGGRVAVGSVCGQLDLYDACLRRSRYKGKYEFIYVSLSQVIVKRLSNGSRIVLKSLYGFEIVKINIFQDRYVVANTTQTLLLGDLETFKLSEVQWFKNGGGGEKFVFDNPSVCMVYHAGELSLIEYGSNEPLGSVRTEYISGHLLSVRINERAVGGDGAAPDTEEDSKQIAYLLDTQTVALKDLVTQTSATINHDSKIDWIELNTRGNLLLFRDKRRHLHLYDVDQQIRHTLLNFCTYVQWVPDSDVVVAQNRSNLCVWYNIHAPDQVTVHQIKGDVEEIERVDGRTEVIVDEGISAASYLLDEALIQFGTALEDRRYSKAVEILETLELSPEAEGMWRQLSDHAMAQNQLVVAERCAAALGDVSRARFLHDLNEKMAEEDIDVNHWMVRSRLALLNKDLRQAEDILLAQGRADEAIDMYRTLHQFDEAIAVAESQRHADADRMRESYFQHLLDTRQEERAGLLKEREGDVDRAISLYLKGGVPARAAKLIKTKRLLADRSASNMQMLERVANALATAGLYDRAGEFHEEMDQLQKALDSYIKGHAYRQAVDLSRRHFPSQVTDLEEAWGDWLVANKQVDMAINHFIEAQCATKAIEAALKSRQWGKAAQFAENLEPEAARPYFKRIAKHYEDARQFDEAEKYYVAAQATKTAVEMYTKNSMWDRAHKLATSYMSDREVGMLYISQAQRMEAAGKLREAEQLFLKVNEADLAINMYKKQRKYDAMVRLVAKYRKELLKETHQFLAQHLESEANLKDAEHHYCEAGEWLSAVNMYRSNDMWEDAIRVAKLHGGMSASKRVAFAWALALGGEAGAKLLTKLGLIEPAIDYAIETGGFDHAFELARSSLQRKLPEIHLKHALFLEDEEKYADAEDEFINANKPREAIDMYVHTQDWANALRVAETYDPAAVADVCVAQARAAAERRDFARAQELYLSASKPEFALTMFQEANMWQEALELAQKHLPHKLAEVNMAYQSAQASQGQGGSKADFLSQGRVWEEQRKWTRAIDAYLNARPGLLPPDELEQVWEAAVRVARQECRNRYAEVVREVTSRLAEIGRHGAAAETLREAQDLDGAVAVALQGQCWDQARELAQGQPALEDKVERAYQSHLVSANNTDGLLELGHTNAALDVLARGKEWDRLWDMAAKEHVGPTVLAKYAALRANQLLDEDDADSHNPHPRASSAAAASAAASVTGWTTAGTSRLDDAVAALHKYGASTSTAPAGLPTSMLSRLTKALLSRPRSLAEKLEDRHTVSLQCLRDVLRLAAQEAADNSDRLRAKELQPLLLATHYSHLLQTSRGEPDLKELAPKIAISLLAFNDVIPADKLFYDAGIACKDQGHANLAFVLLNRYVDLIEAIEVGDPTIVDNSDLQEATNVPYAESLPSKQHLTTEEEREEVREWVLTVCMDTAVDAALPTVDEARGTIYEGMFSSERKKCIVTGFPVYDELVINDVPANKRDWNLFVSKTKQCPWTGKSENPQW</sequence>
<evidence type="ECO:0000256" key="2">
    <source>
        <dbReference type="ARBA" id="ARBA00022473"/>
    </source>
</evidence>
<dbReference type="FunFam" id="1.25.40.470:FF:000013">
    <property type="entry name" value="intraflagellar transport protein 172 homolog"/>
    <property type="match status" value="1"/>
</dbReference>
<evidence type="ECO:0008006" key="12">
    <source>
        <dbReference type="Google" id="ProtNLM"/>
    </source>
</evidence>
<dbReference type="InterPro" id="IPR056157">
    <property type="entry name" value="TPR_IFT80_172_dom"/>
</dbReference>
<evidence type="ECO:0000256" key="1">
    <source>
        <dbReference type="ARBA" id="ARBA00004138"/>
    </source>
</evidence>
<dbReference type="GO" id="GO:0005930">
    <property type="term" value="C:axoneme"/>
    <property type="evidence" value="ECO:0007669"/>
    <property type="project" value="TreeGrafter"/>
</dbReference>
<dbReference type="Pfam" id="PF24762">
    <property type="entry name" value="TPR_IF140-IFT172"/>
    <property type="match status" value="1"/>
</dbReference>
<evidence type="ECO:0000256" key="5">
    <source>
        <dbReference type="ARBA" id="ARBA00022803"/>
    </source>
</evidence>
<organism evidence="11">
    <name type="scientific">Rhizochromulina marina</name>
    <dbReference type="NCBI Taxonomy" id="1034831"/>
    <lineage>
        <taxon>Eukaryota</taxon>
        <taxon>Sar</taxon>
        <taxon>Stramenopiles</taxon>
        <taxon>Ochrophyta</taxon>
        <taxon>Dictyochophyceae</taxon>
        <taxon>Rhizochromulinales</taxon>
        <taxon>Rhizochromulina</taxon>
    </lineage>
</organism>
<evidence type="ECO:0000256" key="6">
    <source>
        <dbReference type="ARBA" id="ARBA00023069"/>
    </source>
</evidence>
<name>A0A7S2W0W8_9STRA</name>
<dbReference type="InterPro" id="IPR015943">
    <property type="entry name" value="WD40/YVTN_repeat-like_dom_sf"/>
</dbReference>
<dbReference type="PANTHER" id="PTHR15722:SF2">
    <property type="entry name" value="INTRAFLAGELLAR TRANSPORT PROTEIN 172 HOMOLOG"/>
    <property type="match status" value="1"/>
</dbReference>
<keyword evidence="4" id="KW-0677">Repeat</keyword>
<comment type="similarity">
    <text evidence="8">Belongs to the IFT172 family.</text>
</comment>
<dbReference type="GO" id="GO:0042073">
    <property type="term" value="P:intraciliary transport"/>
    <property type="evidence" value="ECO:0007669"/>
    <property type="project" value="TreeGrafter"/>
</dbReference>
<dbReference type="EMBL" id="HBHJ01001685">
    <property type="protein sequence ID" value="CAD9661633.1"/>
    <property type="molecule type" value="Transcribed_RNA"/>
</dbReference>
<dbReference type="InterPro" id="IPR036322">
    <property type="entry name" value="WD40_repeat_dom_sf"/>
</dbReference>
<dbReference type="SMART" id="SM00320">
    <property type="entry name" value="WD40"/>
    <property type="match status" value="4"/>
</dbReference>
<evidence type="ECO:0000256" key="7">
    <source>
        <dbReference type="ARBA" id="ARBA00023273"/>
    </source>
</evidence>
<protein>
    <recommendedName>
        <fullName evidence="12">Intraflagellar transport protein 172 homolog</fullName>
    </recommendedName>
</protein>
<evidence type="ECO:0000256" key="8">
    <source>
        <dbReference type="ARBA" id="ARBA00038130"/>
    </source>
</evidence>
<gene>
    <name evidence="11" type="ORF">RMAR1173_LOCUS1085</name>
</gene>
<evidence type="ECO:0000256" key="3">
    <source>
        <dbReference type="ARBA" id="ARBA00022574"/>
    </source>
</evidence>
<reference evidence="11" key="1">
    <citation type="submission" date="2021-01" db="EMBL/GenBank/DDBJ databases">
        <authorList>
            <person name="Corre E."/>
            <person name="Pelletier E."/>
            <person name="Niang G."/>
            <person name="Scheremetjew M."/>
            <person name="Finn R."/>
            <person name="Kale V."/>
            <person name="Holt S."/>
            <person name="Cochrane G."/>
            <person name="Meng A."/>
            <person name="Brown T."/>
            <person name="Cohen L."/>
        </authorList>
    </citation>
    <scope>NUCLEOTIDE SEQUENCE</scope>
    <source>
        <strain evidence="11">CCMP1243</strain>
    </source>
</reference>
<keyword evidence="6" id="KW-0969">Cilium</keyword>
<dbReference type="InterPro" id="IPR001680">
    <property type="entry name" value="WD40_rpt"/>
</dbReference>
<dbReference type="Pfam" id="PF23387">
    <property type="entry name" value="TPR_IFT80_172"/>
    <property type="match status" value="1"/>
</dbReference>
<keyword evidence="7" id="KW-0966">Cell projection</keyword>
<dbReference type="GO" id="GO:0030992">
    <property type="term" value="C:intraciliary transport particle B"/>
    <property type="evidence" value="ECO:0007669"/>
    <property type="project" value="TreeGrafter"/>
</dbReference>
<dbReference type="SUPFAM" id="SSF50978">
    <property type="entry name" value="WD40 repeat-like"/>
    <property type="match status" value="1"/>
</dbReference>
<feature type="domain" description="IFT80/172/WDR35 TPR" evidence="9">
    <location>
        <begin position="629"/>
        <end position="744"/>
    </location>
</feature>
<dbReference type="PANTHER" id="PTHR15722">
    <property type="entry name" value="IFT140/172-RELATED"/>
    <property type="match status" value="1"/>
</dbReference>
<evidence type="ECO:0000313" key="11">
    <source>
        <dbReference type="EMBL" id="CAD9661633.1"/>
    </source>
</evidence>
<proteinExistence type="inferred from homology"/>
<feature type="domain" description="IF140/IFT172/WDR19 TPR" evidence="10">
    <location>
        <begin position="964"/>
        <end position="1182"/>
    </location>
</feature>
<dbReference type="Pfam" id="PF00400">
    <property type="entry name" value="WD40"/>
    <property type="match status" value="2"/>
</dbReference>
<keyword evidence="2" id="KW-0217">Developmental protein</keyword>
<evidence type="ECO:0000259" key="9">
    <source>
        <dbReference type="Pfam" id="PF23387"/>
    </source>
</evidence>
<comment type="subcellular location">
    <subcellularLocation>
        <location evidence="1">Cell projection</location>
        <location evidence="1">Cilium</location>
    </subcellularLocation>
</comment>